<protein>
    <submittedName>
        <fullName evidence="1">Uncharacterized protein</fullName>
    </submittedName>
</protein>
<proteinExistence type="predicted"/>
<accession>A0ACB9E085</accession>
<name>A0ACB9E085_CICIN</name>
<reference evidence="1 2" key="2">
    <citation type="journal article" date="2022" name="Mol. Ecol. Resour.">
        <title>The genomes of chicory, endive, great burdock and yacon provide insights into Asteraceae paleo-polyploidization history and plant inulin production.</title>
        <authorList>
            <person name="Fan W."/>
            <person name="Wang S."/>
            <person name="Wang H."/>
            <person name="Wang A."/>
            <person name="Jiang F."/>
            <person name="Liu H."/>
            <person name="Zhao H."/>
            <person name="Xu D."/>
            <person name="Zhang Y."/>
        </authorList>
    </citation>
    <scope>NUCLEOTIDE SEQUENCE [LARGE SCALE GENOMIC DNA]</scope>
    <source>
        <strain evidence="2">cv. Punajuju</strain>
        <tissue evidence="1">Leaves</tissue>
    </source>
</reference>
<reference evidence="2" key="1">
    <citation type="journal article" date="2022" name="Mol. Ecol. Resour.">
        <title>The genomes of chicory, endive, great burdock and yacon provide insights into Asteraceae palaeo-polyploidization history and plant inulin production.</title>
        <authorList>
            <person name="Fan W."/>
            <person name="Wang S."/>
            <person name="Wang H."/>
            <person name="Wang A."/>
            <person name="Jiang F."/>
            <person name="Liu H."/>
            <person name="Zhao H."/>
            <person name="Xu D."/>
            <person name="Zhang Y."/>
        </authorList>
    </citation>
    <scope>NUCLEOTIDE SEQUENCE [LARGE SCALE GENOMIC DNA]</scope>
    <source>
        <strain evidence="2">cv. Punajuju</strain>
    </source>
</reference>
<comment type="caution">
    <text evidence="1">The sequence shown here is derived from an EMBL/GenBank/DDBJ whole genome shotgun (WGS) entry which is preliminary data.</text>
</comment>
<dbReference type="Proteomes" id="UP001055811">
    <property type="component" value="Linkage Group LG04"/>
</dbReference>
<keyword evidence="2" id="KW-1185">Reference proteome</keyword>
<gene>
    <name evidence="1" type="ORF">L2E82_24378</name>
</gene>
<evidence type="ECO:0000313" key="1">
    <source>
        <dbReference type="EMBL" id="KAI3752378.1"/>
    </source>
</evidence>
<sequence length="349" mass="39160">MSKVLDSINETVMVSLSNKELTIWVKQVEDMVFQPYRSIVDRKGEVDQEEEIESEEEERPSETEEDSSKIFSDDEYEGSIGESFVKDSSPEINLNDQMMMSGGRLKDISREEEIGGKINLEIGNLEKSHVDIGEENEKVINWKGGIESPNENLSPNKKVNKQEAQDEQDKDGKQSAGPNEGFVSPEGYNMVDSKKRLDADIPASLNGVSGRLKELLSKNTPIKEKIKKSIEEIENPEEITEKESAGAFTEQQKKQEQEYNQAQSYRKKEEKKNQCERRITMSQSKRMRIKVSSSDSISSNEYSSNYLHGSVDSDQKIQQIGAKCGIHKEGGIGCGQMKGSKKGSLNGKS</sequence>
<dbReference type="EMBL" id="CM042012">
    <property type="protein sequence ID" value="KAI3752378.1"/>
    <property type="molecule type" value="Genomic_DNA"/>
</dbReference>
<evidence type="ECO:0000313" key="2">
    <source>
        <dbReference type="Proteomes" id="UP001055811"/>
    </source>
</evidence>
<organism evidence="1 2">
    <name type="scientific">Cichorium intybus</name>
    <name type="common">Chicory</name>
    <dbReference type="NCBI Taxonomy" id="13427"/>
    <lineage>
        <taxon>Eukaryota</taxon>
        <taxon>Viridiplantae</taxon>
        <taxon>Streptophyta</taxon>
        <taxon>Embryophyta</taxon>
        <taxon>Tracheophyta</taxon>
        <taxon>Spermatophyta</taxon>
        <taxon>Magnoliopsida</taxon>
        <taxon>eudicotyledons</taxon>
        <taxon>Gunneridae</taxon>
        <taxon>Pentapetalae</taxon>
        <taxon>asterids</taxon>
        <taxon>campanulids</taxon>
        <taxon>Asterales</taxon>
        <taxon>Asteraceae</taxon>
        <taxon>Cichorioideae</taxon>
        <taxon>Cichorieae</taxon>
        <taxon>Cichoriinae</taxon>
        <taxon>Cichorium</taxon>
    </lineage>
</organism>